<proteinExistence type="predicted"/>
<accession>A0A2P5F9Y4</accession>
<comment type="caution">
    <text evidence="1">The sequence shown here is derived from an EMBL/GenBank/DDBJ whole genome shotgun (WGS) entry which is preliminary data.</text>
</comment>
<reference evidence="2" key="1">
    <citation type="submission" date="2016-06" db="EMBL/GenBank/DDBJ databases">
        <title>Parallel loss of symbiosis genes in relatives of nitrogen-fixing non-legume Parasponia.</title>
        <authorList>
            <person name="Van Velzen R."/>
            <person name="Holmer R."/>
            <person name="Bu F."/>
            <person name="Rutten L."/>
            <person name="Van Zeijl A."/>
            <person name="Liu W."/>
            <person name="Santuari L."/>
            <person name="Cao Q."/>
            <person name="Sharma T."/>
            <person name="Shen D."/>
            <person name="Roswanjaya Y."/>
            <person name="Wardhani T."/>
            <person name="Kalhor M.S."/>
            <person name="Jansen J."/>
            <person name="Van den Hoogen J."/>
            <person name="Gungor B."/>
            <person name="Hartog M."/>
            <person name="Hontelez J."/>
            <person name="Verver J."/>
            <person name="Yang W.-C."/>
            <person name="Schijlen E."/>
            <person name="Repin R."/>
            <person name="Schilthuizen M."/>
            <person name="Schranz E."/>
            <person name="Heidstra R."/>
            <person name="Miyata K."/>
            <person name="Fedorova E."/>
            <person name="Kohlen W."/>
            <person name="Bisseling T."/>
            <person name="Smit S."/>
            <person name="Geurts R."/>
        </authorList>
    </citation>
    <scope>NUCLEOTIDE SEQUENCE [LARGE SCALE GENOMIC DNA]</scope>
    <source>
        <strain evidence="2">cv. RG33-2</strain>
    </source>
</reference>
<evidence type="ECO:0000313" key="1">
    <source>
        <dbReference type="EMBL" id="PON94595.1"/>
    </source>
</evidence>
<dbReference type="Proteomes" id="UP000237000">
    <property type="component" value="Unassembled WGS sequence"/>
</dbReference>
<dbReference type="EMBL" id="JXTC01000050">
    <property type="protein sequence ID" value="PON94595.1"/>
    <property type="molecule type" value="Genomic_DNA"/>
</dbReference>
<gene>
    <name evidence="1" type="ORF">TorRG33x02_096300</name>
</gene>
<dbReference type="InParanoid" id="A0A2P5F9Y4"/>
<protein>
    <submittedName>
        <fullName evidence="1">Uncharacterized protein</fullName>
    </submittedName>
</protein>
<dbReference type="AlphaFoldDB" id="A0A2P5F9Y4"/>
<name>A0A2P5F9Y4_TREOI</name>
<keyword evidence="2" id="KW-1185">Reference proteome</keyword>
<evidence type="ECO:0000313" key="2">
    <source>
        <dbReference type="Proteomes" id="UP000237000"/>
    </source>
</evidence>
<organism evidence="1 2">
    <name type="scientific">Trema orientale</name>
    <name type="common">Charcoal tree</name>
    <name type="synonym">Celtis orientalis</name>
    <dbReference type="NCBI Taxonomy" id="63057"/>
    <lineage>
        <taxon>Eukaryota</taxon>
        <taxon>Viridiplantae</taxon>
        <taxon>Streptophyta</taxon>
        <taxon>Embryophyta</taxon>
        <taxon>Tracheophyta</taxon>
        <taxon>Spermatophyta</taxon>
        <taxon>Magnoliopsida</taxon>
        <taxon>eudicotyledons</taxon>
        <taxon>Gunneridae</taxon>
        <taxon>Pentapetalae</taxon>
        <taxon>rosids</taxon>
        <taxon>fabids</taxon>
        <taxon>Rosales</taxon>
        <taxon>Cannabaceae</taxon>
        <taxon>Trema</taxon>
    </lineage>
</organism>
<sequence>MDVKSKRRFVTENGDTGRTWSLQL</sequence>